<proteinExistence type="predicted"/>
<dbReference type="AlphaFoldDB" id="A0A3M8WT99"/>
<organism evidence="2 3">
    <name type="scientific">Streptomyces botrytidirepellens</name>
    <dbReference type="NCBI Taxonomy" id="2486417"/>
    <lineage>
        <taxon>Bacteria</taxon>
        <taxon>Bacillati</taxon>
        <taxon>Actinomycetota</taxon>
        <taxon>Actinomycetes</taxon>
        <taxon>Kitasatosporales</taxon>
        <taxon>Streptomycetaceae</taxon>
        <taxon>Streptomyces</taxon>
    </lineage>
</organism>
<reference evidence="2 3" key="1">
    <citation type="submission" date="2018-11" db="EMBL/GenBank/DDBJ databases">
        <title>The Potential of Streptomyces as Biocontrol Agents against the Tomato grey mould, Botrytis cinerea (Gray mold) Frontiers in Microbiology.</title>
        <authorList>
            <person name="Li D."/>
        </authorList>
    </citation>
    <scope>NUCLEOTIDE SEQUENCE [LARGE SCALE GENOMIC DNA]</scope>
    <source>
        <strain evidence="2 3">NEAU-LD23</strain>
    </source>
</reference>
<comment type="caution">
    <text evidence="2">The sequence shown here is derived from an EMBL/GenBank/DDBJ whole genome shotgun (WGS) entry which is preliminary data.</text>
</comment>
<evidence type="ECO:0000313" key="3">
    <source>
        <dbReference type="Proteomes" id="UP000275401"/>
    </source>
</evidence>
<dbReference type="RefSeq" id="WP_123099197.1">
    <property type="nucleotide sequence ID" value="NZ_RIBZ01000096.1"/>
</dbReference>
<keyword evidence="3" id="KW-1185">Reference proteome</keyword>
<accession>A0A3M8WT99</accession>
<feature type="region of interest" description="Disordered" evidence="1">
    <location>
        <begin position="1"/>
        <end position="36"/>
    </location>
</feature>
<dbReference type="Proteomes" id="UP000275401">
    <property type="component" value="Unassembled WGS sequence"/>
</dbReference>
<name>A0A3M8WT99_9ACTN</name>
<sequence>MHASTPRLTSQPHQDPGHEPVCGLRFTEDTPRTGQARTRGTVVITLDGILAVRAYTTPGHRWLTALQHLGDLHPHALRPGAPTTAPADSATPSWSLRPHLKNRSLFGHLQPAEHVQAHTLTELPDTNRDVSALLTVTPDNRAACPAAWLLAVGFFHVLTTGAPPAGRP</sequence>
<evidence type="ECO:0000256" key="1">
    <source>
        <dbReference type="SAM" id="MobiDB-lite"/>
    </source>
</evidence>
<protein>
    <submittedName>
        <fullName evidence="2">Uncharacterized protein</fullName>
    </submittedName>
</protein>
<gene>
    <name evidence="2" type="ORF">EEJ42_07550</name>
</gene>
<feature type="compositionally biased region" description="Polar residues" evidence="1">
    <location>
        <begin position="1"/>
        <end position="13"/>
    </location>
</feature>
<dbReference type="EMBL" id="RIBZ01000096">
    <property type="protein sequence ID" value="RNG32957.1"/>
    <property type="molecule type" value="Genomic_DNA"/>
</dbReference>
<evidence type="ECO:0000313" key="2">
    <source>
        <dbReference type="EMBL" id="RNG32957.1"/>
    </source>
</evidence>